<evidence type="ECO:0000256" key="10">
    <source>
        <dbReference type="RuleBase" id="RU362081"/>
    </source>
</evidence>
<evidence type="ECO:0000313" key="13">
    <source>
        <dbReference type="Proteomes" id="UP000295518"/>
    </source>
</evidence>
<dbReference type="Gene3D" id="2.70.150.10">
    <property type="entry name" value="Calcium-transporting ATPase, cytoplasmic transduction domain A"/>
    <property type="match status" value="1"/>
</dbReference>
<sequence length="689" mass="76851">MRKFRNRYYQVINKKYEFYFAWIIAISLLSIFIAMIVGSVRASFNDMTLMHQLEHPALLIYMLIAATYIQFWVGYNYYSLMYKELFIWKSLGMNTLVGMSTLVAYLYSVVVMIMRFSNLQLAFQMEIAFEAGALIIMILLSGDKIADFIRNKSISDLDALEKLKSRNAIKLVDGQNIEVSVNDLMIGDLIVVAKGALIPVDSVVVKGQSDFDESLLTGESLPIHKSIGDKAISGSINLNNSVILKVVRIAQDSYINQIVDKVEEIQSQKGKIQKLADKIAKWFTPTVIIVAILGFIITYFLGDKLNTIYTQAGLDTHFLITWNSNAINANAARISSSFYVLISILIAACPCAIGLAIPLALAVGVSKAAKSGISVNNIESFEKIKEVKAIAFDKTGTITTGKFNVNKVINTSEDEEILKTLEMNSLHPLAKSVVQFLNDYKSVELQDIKEEAGIGVFGKFNNFEYSATSLNYALQNNFNFNAVSQNTLNDGSAIVFAKNNTVINVYLLKDELRKNTTQALAKLNNLKIKSFLISGDKLANYKRVSQDLNFESTFFEVSPEQKAQLIVDIKKEHGNTAYVGDGINDLLALETADFKITFNEASEAAKKISDIILLDPDLNNVNESIKIVTQIRRFVKSNFAWAFIYNILVLPISVIGFINPILAALLMSMSSISVVFNSLIFRLRKVRKD</sequence>
<keyword evidence="10" id="KW-1003">Cell membrane</keyword>
<evidence type="ECO:0000259" key="11">
    <source>
        <dbReference type="Pfam" id="PF00122"/>
    </source>
</evidence>
<evidence type="ECO:0000256" key="9">
    <source>
        <dbReference type="ARBA" id="ARBA00023136"/>
    </source>
</evidence>
<feature type="transmembrane region" description="Helical" evidence="10">
    <location>
        <begin position="639"/>
        <end position="658"/>
    </location>
</feature>
<dbReference type="InterPro" id="IPR023299">
    <property type="entry name" value="ATPase_P-typ_cyto_dom_N"/>
</dbReference>
<dbReference type="Gene3D" id="3.40.1110.10">
    <property type="entry name" value="Calcium-transporting ATPase, cytoplasmic domain N"/>
    <property type="match status" value="1"/>
</dbReference>
<dbReference type="RefSeq" id="WP_094254738.1">
    <property type="nucleotide sequence ID" value="NZ_NNCE01000005.1"/>
</dbReference>
<dbReference type="InterPro" id="IPR059000">
    <property type="entry name" value="ATPase_P-type_domA"/>
</dbReference>
<feature type="transmembrane region" description="Helical" evidence="10">
    <location>
        <begin position="338"/>
        <end position="363"/>
    </location>
</feature>
<keyword evidence="4 10" id="KW-0479">Metal-binding</keyword>
<dbReference type="InterPro" id="IPR001757">
    <property type="entry name" value="P_typ_ATPase"/>
</dbReference>
<feature type="transmembrane region" description="Helical" evidence="10">
    <location>
        <begin position="58"/>
        <end position="75"/>
    </location>
</feature>
<dbReference type="PANTHER" id="PTHR43520">
    <property type="entry name" value="ATP7, ISOFORM B"/>
    <property type="match status" value="1"/>
</dbReference>
<dbReference type="Pfam" id="PF00122">
    <property type="entry name" value="E1-E2_ATPase"/>
    <property type="match status" value="1"/>
</dbReference>
<reference evidence="12 13" key="1">
    <citation type="submission" date="2019-03" db="EMBL/GenBank/DDBJ databases">
        <title>Genomic Encyclopedia of Archaeal and Bacterial Type Strains, Phase II (KMG-II): from individual species to whole genera.</title>
        <authorList>
            <person name="Goeker M."/>
        </authorList>
    </citation>
    <scope>NUCLEOTIDE SEQUENCE [LARGE SCALE GENOMIC DNA]</scope>
    <source>
        <strain evidence="12 13">ATCC 700618</strain>
    </source>
</reference>
<feature type="transmembrane region" description="Helical" evidence="10">
    <location>
        <begin position="96"/>
        <end position="116"/>
    </location>
</feature>
<protein>
    <submittedName>
        <fullName evidence="12">Cu+-exporting ATPase</fullName>
    </submittedName>
</protein>
<comment type="similarity">
    <text evidence="2 10">Belongs to the cation transport ATPase (P-type) (TC 3.A.3) family. Type IB subfamily.</text>
</comment>
<dbReference type="GO" id="GO:0055070">
    <property type="term" value="P:copper ion homeostasis"/>
    <property type="evidence" value="ECO:0007669"/>
    <property type="project" value="TreeGrafter"/>
</dbReference>
<keyword evidence="8 10" id="KW-1133">Transmembrane helix</keyword>
<comment type="caution">
    <text evidence="12">The sequence shown here is derived from an EMBL/GenBank/DDBJ whole genome shotgun (WGS) entry which is preliminary data.</text>
</comment>
<evidence type="ECO:0000256" key="3">
    <source>
        <dbReference type="ARBA" id="ARBA00022692"/>
    </source>
</evidence>
<evidence type="ECO:0000256" key="4">
    <source>
        <dbReference type="ARBA" id="ARBA00022723"/>
    </source>
</evidence>
<dbReference type="PRINTS" id="PR00119">
    <property type="entry name" value="CATATPASE"/>
</dbReference>
<dbReference type="GO" id="GO:0005524">
    <property type="term" value="F:ATP binding"/>
    <property type="evidence" value="ECO:0007669"/>
    <property type="project" value="UniProtKB-UniRule"/>
</dbReference>
<dbReference type="Gene3D" id="3.40.50.1000">
    <property type="entry name" value="HAD superfamily/HAD-like"/>
    <property type="match status" value="1"/>
</dbReference>
<dbReference type="InterPro" id="IPR023214">
    <property type="entry name" value="HAD_sf"/>
</dbReference>
<keyword evidence="3 10" id="KW-0812">Transmembrane</keyword>
<dbReference type="InterPro" id="IPR023298">
    <property type="entry name" value="ATPase_P-typ_TM_dom_sf"/>
</dbReference>
<dbReference type="Proteomes" id="UP000295518">
    <property type="component" value="Unassembled WGS sequence"/>
</dbReference>
<evidence type="ECO:0000256" key="5">
    <source>
        <dbReference type="ARBA" id="ARBA00022741"/>
    </source>
</evidence>
<keyword evidence="6 10" id="KW-0067">ATP-binding</keyword>
<dbReference type="PANTHER" id="PTHR43520:SF8">
    <property type="entry name" value="P-TYPE CU(+) TRANSPORTER"/>
    <property type="match status" value="1"/>
</dbReference>
<dbReference type="AlphaFoldDB" id="A0A4R6IFS8"/>
<dbReference type="PRINTS" id="PR00943">
    <property type="entry name" value="CUATPASE"/>
</dbReference>
<feature type="transmembrane region" description="Helical" evidence="10">
    <location>
        <begin position="664"/>
        <end position="683"/>
    </location>
</feature>
<dbReference type="GO" id="GO:0012505">
    <property type="term" value="C:endomembrane system"/>
    <property type="evidence" value="ECO:0007669"/>
    <property type="project" value="UniProtKB-SubCell"/>
</dbReference>
<keyword evidence="7" id="KW-1278">Translocase</keyword>
<dbReference type="InterPro" id="IPR044492">
    <property type="entry name" value="P_typ_ATPase_HD_dom"/>
</dbReference>
<feature type="transmembrane region" description="Helical" evidence="10">
    <location>
        <begin position="279"/>
        <end position="301"/>
    </location>
</feature>
<dbReference type="GO" id="GO:0043682">
    <property type="term" value="F:P-type divalent copper transporter activity"/>
    <property type="evidence" value="ECO:0007669"/>
    <property type="project" value="TreeGrafter"/>
</dbReference>
<dbReference type="SUPFAM" id="SSF81653">
    <property type="entry name" value="Calcium ATPase, transduction domain A"/>
    <property type="match status" value="1"/>
</dbReference>
<organism evidence="12 13">
    <name type="scientific">Mycoplasma testudineum</name>
    <dbReference type="NCBI Taxonomy" id="244584"/>
    <lineage>
        <taxon>Bacteria</taxon>
        <taxon>Bacillati</taxon>
        <taxon>Mycoplasmatota</taxon>
        <taxon>Mollicutes</taxon>
        <taxon>Mycoplasmataceae</taxon>
        <taxon>Mycoplasma</taxon>
    </lineage>
</organism>
<accession>A0A4R6IFS8</accession>
<dbReference type="GO" id="GO:0005886">
    <property type="term" value="C:plasma membrane"/>
    <property type="evidence" value="ECO:0007669"/>
    <property type="project" value="UniProtKB-SubCell"/>
</dbReference>
<dbReference type="SFLD" id="SFLDF00027">
    <property type="entry name" value="p-type_atpase"/>
    <property type="match status" value="1"/>
</dbReference>
<dbReference type="PROSITE" id="PS00154">
    <property type="entry name" value="ATPASE_E1_E2"/>
    <property type="match status" value="1"/>
</dbReference>
<dbReference type="InterPro" id="IPR008250">
    <property type="entry name" value="ATPase_P-typ_transduc_dom_A_sf"/>
</dbReference>
<dbReference type="SUPFAM" id="SSF56784">
    <property type="entry name" value="HAD-like"/>
    <property type="match status" value="1"/>
</dbReference>
<dbReference type="InterPro" id="IPR036412">
    <property type="entry name" value="HAD-like_sf"/>
</dbReference>
<keyword evidence="9 10" id="KW-0472">Membrane</keyword>
<evidence type="ECO:0000256" key="8">
    <source>
        <dbReference type="ARBA" id="ARBA00022989"/>
    </source>
</evidence>
<dbReference type="GO" id="GO:0005507">
    <property type="term" value="F:copper ion binding"/>
    <property type="evidence" value="ECO:0007669"/>
    <property type="project" value="TreeGrafter"/>
</dbReference>
<dbReference type="NCBIfam" id="TIGR01525">
    <property type="entry name" value="ATPase-IB_hvy"/>
    <property type="match status" value="1"/>
</dbReference>
<dbReference type="SFLD" id="SFLDG00002">
    <property type="entry name" value="C1.7:_P-type_atpase_like"/>
    <property type="match status" value="1"/>
</dbReference>
<feature type="transmembrane region" description="Helical" evidence="10">
    <location>
        <begin position="122"/>
        <end position="142"/>
    </location>
</feature>
<feature type="domain" description="P-type ATPase A" evidence="11">
    <location>
        <begin position="163"/>
        <end position="263"/>
    </location>
</feature>
<comment type="subcellular location">
    <subcellularLocation>
        <location evidence="10">Cell membrane</location>
    </subcellularLocation>
    <subcellularLocation>
        <location evidence="1">Endomembrane system</location>
        <topology evidence="1">Multi-pass membrane protein</topology>
    </subcellularLocation>
</comment>
<dbReference type="SFLD" id="SFLDS00003">
    <property type="entry name" value="Haloacid_Dehalogenase"/>
    <property type="match status" value="1"/>
</dbReference>
<dbReference type="NCBIfam" id="TIGR01494">
    <property type="entry name" value="ATPase_P-type"/>
    <property type="match status" value="2"/>
</dbReference>
<dbReference type="GO" id="GO:0016887">
    <property type="term" value="F:ATP hydrolysis activity"/>
    <property type="evidence" value="ECO:0007669"/>
    <property type="project" value="InterPro"/>
</dbReference>
<name>A0A4R6IFS8_9MOLU</name>
<dbReference type="OrthoDB" id="9813266at2"/>
<evidence type="ECO:0000256" key="6">
    <source>
        <dbReference type="ARBA" id="ARBA00022840"/>
    </source>
</evidence>
<evidence type="ECO:0000313" key="12">
    <source>
        <dbReference type="EMBL" id="TDO19775.1"/>
    </source>
</evidence>
<evidence type="ECO:0000256" key="7">
    <source>
        <dbReference type="ARBA" id="ARBA00022967"/>
    </source>
</evidence>
<keyword evidence="5 10" id="KW-0547">Nucleotide-binding</keyword>
<evidence type="ECO:0000256" key="1">
    <source>
        <dbReference type="ARBA" id="ARBA00004127"/>
    </source>
</evidence>
<dbReference type="InterPro" id="IPR018303">
    <property type="entry name" value="ATPase_P-typ_P_site"/>
</dbReference>
<dbReference type="EMBL" id="SNWN01000013">
    <property type="protein sequence ID" value="TDO19775.1"/>
    <property type="molecule type" value="Genomic_DNA"/>
</dbReference>
<keyword evidence="13" id="KW-1185">Reference proteome</keyword>
<proteinExistence type="inferred from homology"/>
<gene>
    <name evidence="12" type="ORF">EI74_0578</name>
</gene>
<dbReference type="InterPro" id="IPR027256">
    <property type="entry name" value="P-typ_ATPase_IB"/>
</dbReference>
<evidence type="ECO:0000256" key="2">
    <source>
        <dbReference type="ARBA" id="ARBA00006024"/>
    </source>
</evidence>
<dbReference type="Pfam" id="PF00702">
    <property type="entry name" value="Hydrolase"/>
    <property type="match status" value="1"/>
</dbReference>
<dbReference type="SUPFAM" id="SSF81665">
    <property type="entry name" value="Calcium ATPase, transmembrane domain M"/>
    <property type="match status" value="1"/>
</dbReference>
<feature type="transmembrane region" description="Helical" evidence="10">
    <location>
        <begin position="20"/>
        <end position="38"/>
    </location>
</feature>